<proteinExistence type="predicted"/>
<evidence type="ECO:0000313" key="1">
    <source>
        <dbReference type="EMBL" id="KAJ4728978.1"/>
    </source>
</evidence>
<keyword evidence="2" id="KW-1185">Reference proteome</keyword>
<dbReference type="Proteomes" id="UP001164539">
    <property type="component" value="Chromosome 1"/>
</dbReference>
<gene>
    <name evidence="1" type="ORF">OWV82_001829</name>
</gene>
<reference evidence="1 2" key="1">
    <citation type="journal article" date="2023" name="Science">
        <title>Complex scaffold remodeling in plant triterpene biosynthesis.</title>
        <authorList>
            <person name="De La Pena R."/>
            <person name="Hodgson H."/>
            <person name="Liu J.C."/>
            <person name="Stephenson M.J."/>
            <person name="Martin A.C."/>
            <person name="Owen C."/>
            <person name="Harkess A."/>
            <person name="Leebens-Mack J."/>
            <person name="Jimenez L.E."/>
            <person name="Osbourn A."/>
            <person name="Sattely E.S."/>
        </authorList>
    </citation>
    <scope>NUCLEOTIDE SEQUENCE [LARGE SCALE GENOMIC DNA]</scope>
    <source>
        <strain evidence="2">cv. JPN11</strain>
        <tissue evidence="1">Leaf</tissue>
    </source>
</reference>
<organism evidence="1 2">
    <name type="scientific">Melia azedarach</name>
    <name type="common">Chinaberry tree</name>
    <dbReference type="NCBI Taxonomy" id="155640"/>
    <lineage>
        <taxon>Eukaryota</taxon>
        <taxon>Viridiplantae</taxon>
        <taxon>Streptophyta</taxon>
        <taxon>Embryophyta</taxon>
        <taxon>Tracheophyta</taxon>
        <taxon>Spermatophyta</taxon>
        <taxon>Magnoliopsida</taxon>
        <taxon>eudicotyledons</taxon>
        <taxon>Gunneridae</taxon>
        <taxon>Pentapetalae</taxon>
        <taxon>rosids</taxon>
        <taxon>malvids</taxon>
        <taxon>Sapindales</taxon>
        <taxon>Meliaceae</taxon>
        <taxon>Melia</taxon>
    </lineage>
</organism>
<protein>
    <submittedName>
        <fullName evidence="1">Myb family transcription factor</fullName>
    </submittedName>
</protein>
<evidence type="ECO:0000313" key="2">
    <source>
        <dbReference type="Proteomes" id="UP001164539"/>
    </source>
</evidence>
<dbReference type="EMBL" id="CM051394">
    <property type="protein sequence ID" value="KAJ4728978.1"/>
    <property type="molecule type" value="Genomic_DNA"/>
</dbReference>
<sequence length="251" mass="28859">MRNNISQRSSPSSSSSSSTAGVRQYNKSDFPRLRWTPELHRHFSQTVERLGGRYKATPKRILQMMNVKGLRISHIKSHLQMYRSMKMKNQSGCSNNVIIKMKNLQMQTTHPKNHGAVSSIICSPAQRQVENGYIIDWEEYYGNQTSTKVKHEVFSEEVSNIIKPVAADNDHEHQQDSRKDEEYNEICELSLSFNTTPSNSNSTMLQNEEERESWPPFAADGLRLCNFVDGFIQLAYRNKKKAATSYLNTFT</sequence>
<name>A0ACC1Z0Y7_MELAZ</name>
<comment type="caution">
    <text evidence="1">The sequence shown here is derived from an EMBL/GenBank/DDBJ whole genome shotgun (WGS) entry which is preliminary data.</text>
</comment>
<accession>A0ACC1Z0Y7</accession>